<reference evidence="3 4" key="1">
    <citation type="submission" date="2023-10" db="EMBL/GenBank/DDBJ databases">
        <title>Virgibacillus soli CC-YMP-6 genome.</title>
        <authorList>
            <person name="Miliotis G."/>
            <person name="Sengupta P."/>
            <person name="Hameed A."/>
            <person name="Chuvochina M."/>
            <person name="Mcdonagh F."/>
            <person name="Simpson A.C."/>
            <person name="Singh N.K."/>
            <person name="Rekha P.D."/>
            <person name="Raman K."/>
            <person name="Hugenholtz P."/>
            <person name="Venkateswaran K."/>
        </authorList>
    </citation>
    <scope>NUCLEOTIDE SEQUENCE [LARGE SCALE GENOMIC DNA]</scope>
    <source>
        <strain evidence="3 4">CC-YMP-6</strain>
    </source>
</reference>
<organism evidence="3 4">
    <name type="scientific">Paracerasibacillus soli</name>
    <dbReference type="NCBI Taxonomy" id="480284"/>
    <lineage>
        <taxon>Bacteria</taxon>
        <taxon>Bacillati</taxon>
        <taxon>Bacillota</taxon>
        <taxon>Bacilli</taxon>
        <taxon>Bacillales</taxon>
        <taxon>Bacillaceae</taxon>
        <taxon>Paracerasibacillus</taxon>
    </lineage>
</organism>
<dbReference type="Gene3D" id="1.10.443.10">
    <property type="entry name" value="Intergrase catalytic core"/>
    <property type="match status" value="2"/>
</dbReference>
<evidence type="ECO:0000259" key="2">
    <source>
        <dbReference type="PROSITE" id="PS51898"/>
    </source>
</evidence>
<dbReference type="PROSITE" id="PS51898">
    <property type="entry name" value="TYR_RECOMBINASE"/>
    <property type="match status" value="1"/>
</dbReference>
<keyword evidence="4" id="KW-1185">Reference proteome</keyword>
<dbReference type="InterPro" id="IPR002104">
    <property type="entry name" value="Integrase_catalytic"/>
</dbReference>
<name>A0ABU5CWC8_9BACI</name>
<dbReference type="EMBL" id="JAWDIQ010000003">
    <property type="protein sequence ID" value="MDY0410142.1"/>
    <property type="molecule type" value="Genomic_DNA"/>
</dbReference>
<dbReference type="Proteomes" id="UP001275315">
    <property type="component" value="Unassembled WGS sequence"/>
</dbReference>
<dbReference type="RefSeq" id="WP_320381534.1">
    <property type="nucleotide sequence ID" value="NZ_JAWDIQ010000003.1"/>
</dbReference>
<dbReference type="SUPFAM" id="SSF56349">
    <property type="entry name" value="DNA breaking-rejoining enzymes"/>
    <property type="match status" value="2"/>
</dbReference>
<evidence type="ECO:0000313" key="3">
    <source>
        <dbReference type="EMBL" id="MDY0410142.1"/>
    </source>
</evidence>
<accession>A0ABU5CWC8</accession>
<dbReference type="Pfam" id="PF00589">
    <property type="entry name" value="Phage_integrase"/>
    <property type="match status" value="1"/>
</dbReference>
<keyword evidence="1" id="KW-0233">DNA recombination</keyword>
<dbReference type="InterPro" id="IPR011010">
    <property type="entry name" value="DNA_brk_join_enz"/>
</dbReference>
<comment type="caution">
    <text evidence="3">The sequence shown here is derived from an EMBL/GenBank/DDBJ whole genome shotgun (WGS) entry which is preliminary data.</text>
</comment>
<evidence type="ECO:0000313" key="4">
    <source>
        <dbReference type="Proteomes" id="UP001275315"/>
    </source>
</evidence>
<proteinExistence type="predicted"/>
<dbReference type="InterPro" id="IPR013762">
    <property type="entry name" value="Integrase-like_cat_sf"/>
</dbReference>
<evidence type="ECO:0000256" key="1">
    <source>
        <dbReference type="ARBA" id="ARBA00023172"/>
    </source>
</evidence>
<sequence length="104" mass="11873">MHVPDIPFHTLRHTHATILMRMVKIQKSLVSRLGHADVGITLDIYSHSNQELQRTGTAEEARTFLEHCDQLRWKAAFTLALHTGLHRGEILALMELCRYAATDD</sequence>
<feature type="domain" description="Tyr recombinase" evidence="2">
    <location>
        <begin position="1"/>
        <end position="58"/>
    </location>
</feature>
<protein>
    <submittedName>
        <fullName evidence="3">Tyrosine-type recombinase/integrase</fullName>
    </submittedName>
</protein>
<gene>
    <name evidence="3" type="ORF">RWD45_18295</name>
</gene>